<evidence type="ECO:0008006" key="3">
    <source>
        <dbReference type="Google" id="ProtNLM"/>
    </source>
</evidence>
<protein>
    <recommendedName>
        <fullName evidence="3">XRE family transcriptional regulator</fullName>
    </recommendedName>
</protein>
<keyword evidence="2" id="KW-1185">Reference proteome</keyword>
<accession>A0ABS9QW63</accession>
<dbReference type="Proteomes" id="UP000829384">
    <property type="component" value="Unassembled WGS sequence"/>
</dbReference>
<gene>
    <name evidence="1" type="ORF">H9J30_11815</name>
</gene>
<reference evidence="1 2" key="1">
    <citation type="submission" date="2020-08" db="EMBL/GenBank/DDBJ databases">
        <title>Whole genome sequence of Shewanella sp strain PS-2.</title>
        <authorList>
            <person name="Das S.K."/>
        </authorList>
    </citation>
    <scope>NUCLEOTIDE SEQUENCE [LARGE SCALE GENOMIC DNA]</scope>
    <source>
        <strain evidence="1 2">PS-2</strain>
    </source>
</reference>
<name>A0ABS9QW63_9GAMM</name>
<comment type="caution">
    <text evidence="1">The sequence shown here is derived from an EMBL/GenBank/DDBJ whole genome shotgun (WGS) entry which is preliminary data.</text>
</comment>
<dbReference type="RefSeq" id="WP_240131215.1">
    <property type="nucleotide sequence ID" value="NZ_JACSDI010000007.1"/>
</dbReference>
<organism evidence="1 2">
    <name type="scientific">Shewanella cutis</name>
    <dbReference type="NCBI Taxonomy" id="2766780"/>
    <lineage>
        <taxon>Bacteria</taxon>
        <taxon>Pseudomonadati</taxon>
        <taxon>Pseudomonadota</taxon>
        <taxon>Gammaproteobacteria</taxon>
        <taxon>Alteromonadales</taxon>
        <taxon>Shewanellaceae</taxon>
        <taxon>Shewanella</taxon>
    </lineage>
</organism>
<sequence length="71" mass="7819">MTDFKEQLKKMLEKPGELNAFCVKHDLSFNYVYRVAKGIIPEPSFSKATAIQAALNKEGAESVEQAESLAG</sequence>
<dbReference type="EMBL" id="JACSDI010000007">
    <property type="protein sequence ID" value="MCG9964597.1"/>
    <property type="molecule type" value="Genomic_DNA"/>
</dbReference>
<evidence type="ECO:0000313" key="1">
    <source>
        <dbReference type="EMBL" id="MCG9964597.1"/>
    </source>
</evidence>
<proteinExistence type="predicted"/>
<evidence type="ECO:0000313" key="2">
    <source>
        <dbReference type="Proteomes" id="UP000829384"/>
    </source>
</evidence>